<gene>
    <name evidence="1" type="ORF">BECKFW1821C_GA0114237_100142</name>
</gene>
<dbReference type="EMBL" id="CAADFE010000001">
    <property type="protein sequence ID" value="VFJ61288.1"/>
    <property type="molecule type" value="Genomic_DNA"/>
</dbReference>
<proteinExistence type="predicted"/>
<name>A0A450T428_9GAMM</name>
<organism evidence="1">
    <name type="scientific">Candidatus Kentrum sp. FW</name>
    <dbReference type="NCBI Taxonomy" id="2126338"/>
    <lineage>
        <taxon>Bacteria</taxon>
        <taxon>Pseudomonadati</taxon>
        <taxon>Pseudomonadota</taxon>
        <taxon>Gammaproteobacteria</taxon>
        <taxon>Candidatus Kentrum</taxon>
    </lineage>
</organism>
<dbReference type="AlphaFoldDB" id="A0A450T428"/>
<reference evidence="1" key="1">
    <citation type="submission" date="2019-02" db="EMBL/GenBank/DDBJ databases">
        <authorList>
            <person name="Gruber-Vodicka R. H."/>
            <person name="Seah K. B. B."/>
        </authorList>
    </citation>
    <scope>NUCLEOTIDE SEQUENCE</scope>
    <source>
        <strain evidence="1">BECK_BZ131</strain>
    </source>
</reference>
<evidence type="ECO:0000313" key="1">
    <source>
        <dbReference type="EMBL" id="VFJ61288.1"/>
    </source>
</evidence>
<protein>
    <submittedName>
        <fullName evidence="1">Uncharacterized protein</fullName>
    </submittedName>
</protein>
<accession>A0A450T428</accession>
<sequence length="65" mass="7682">MLLAWAGPYIFHPKVTLKDKFSMYCRNMNSSYDRWSTKEEISSKTKAAMFVIPVTEVRDFIWSDI</sequence>